<sequence>MNKHLLLIAALCVLPLSGCGRPDSGGADTSNAAPATAPGAAGDPAAPQTPDSTAGATSPANDEALSPDTAKNDAGGTATGAAGTAAAATRWNCGDKTATTTFDNGTQTVRVEIDGKTLELPSAQSGSGARYADTQGNEFWEHQGEATLSTGGNKLKCTPAGGNNAG</sequence>
<dbReference type="EMBL" id="BNBA01000050">
    <property type="protein sequence ID" value="GHH60905.1"/>
    <property type="molecule type" value="Genomic_DNA"/>
</dbReference>
<feature type="region of interest" description="Disordered" evidence="5">
    <location>
        <begin position="146"/>
        <end position="166"/>
    </location>
</feature>
<evidence type="ECO:0000256" key="1">
    <source>
        <dbReference type="ARBA" id="ARBA00022729"/>
    </source>
</evidence>
<keyword evidence="1" id="KW-0732">Signal</keyword>
<dbReference type="Proteomes" id="UP000623958">
    <property type="component" value="Unassembled WGS sequence"/>
</dbReference>
<reference evidence="7" key="1">
    <citation type="journal article" date="2014" name="Int. J. Syst. Evol. Microbiol.">
        <title>Complete genome sequence of Corynebacterium casei LMG S-19264T (=DSM 44701T), isolated from a smear-ripened cheese.</title>
        <authorList>
            <consortium name="US DOE Joint Genome Institute (JGI-PGF)"/>
            <person name="Walter F."/>
            <person name="Albersmeier A."/>
            <person name="Kalinowski J."/>
            <person name="Ruckert C."/>
        </authorList>
    </citation>
    <scope>NUCLEOTIDE SEQUENCE</scope>
    <source>
        <strain evidence="7">JCM 13306</strain>
    </source>
</reference>
<evidence type="ECO:0000313" key="8">
    <source>
        <dbReference type="Proteomes" id="UP000623958"/>
    </source>
</evidence>
<dbReference type="AlphaFoldDB" id="A0A919KK90"/>
<dbReference type="InterPro" id="IPR036328">
    <property type="entry name" value="MliC_sf"/>
</dbReference>
<evidence type="ECO:0000313" key="7">
    <source>
        <dbReference type="EMBL" id="GHH60905.1"/>
    </source>
</evidence>
<feature type="domain" description="C-type lysozyme inhibitor" evidence="6">
    <location>
        <begin position="91"/>
        <end position="154"/>
    </location>
</feature>
<proteinExistence type="predicted"/>
<feature type="compositionally biased region" description="Low complexity" evidence="5">
    <location>
        <begin position="32"/>
        <end position="51"/>
    </location>
</feature>
<keyword evidence="8" id="KW-1185">Reference proteome</keyword>
<dbReference type="RefSeq" id="WP_140727320.1">
    <property type="nucleotide sequence ID" value="NZ_BNBA01000050.1"/>
</dbReference>
<keyword evidence="2" id="KW-0472">Membrane</keyword>
<reference evidence="7" key="2">
    <citation type="submission" date="2020-09" db="EMBL/GenBank/DDBJ databases">
        <authorList>
            <person name="Sun Q."/>
            <person name="Ohkuma M."/>
        </authorList>
    </citation>
    <scope>NUCLEOTIDE SEQUENCE</scope>
    <source>
        <strain evidence="7">JCM 13306</strain>
    </source>
</reference>
<dbReference type="InterPro" id="IPR018660">
    <property type="entry name" value="MliC"/>
</dbReference>
<dbReference type="Pfam" id="PF09864">
    <property type="entry name" value="MliC"/>
    <property type="match status" value="1"/>
</dbReference>
<evidence type="ECO:0000256" key="4">
    <source>
        <dbReference type="ARBA" id="ARBA00023288"/>
    </source>
</evidence>
<gene>
    <name evidence="7" type="ORF">GCM10009090_36850</name>
</gene>
<evidence type="ECO:0000256" key="2">
    <source>
        <dbReference type="ARBA" id="ARBA00023136"/>
    </source>
</evidence>
<evidence type="ECO:0000256" key="3">
    <source>
        <dbReference type="ARBA" id="ARBA00023139"/>
    </source>
</evidence>
<keyword evidence="4" id="KW-0449">Lipoprotein</keyword>
<feature type="compositionally biased region" description="Low complexity" evidence="5">
    <location>
        <begin position="74"/>
        <end position="87"/>
    </location>
</feature>
<evidence type="ECO:0000259" key="6">
    <source>
        <dbReference type="Pfam" id="PF09864"/>
    </source>
</evidence>
<keyword evidence="3" id="KW-0564">Palmitate</keyword>
<protein>
    <recommendedName>
        <fullName evidence="6">C-type lysozyme inhibitor domain-containing protein</fullName>
    </recommendedName>
</protein>
<feature type="region of interest" description="Disordered" evidence="5">
    <location>
        <begin position="22"/>
        <end position="87"/>
    </location>
</feature>
<dbReference type="Gene3D" id="2.40.128.200">
    <property type="match status" value="1"/>
</dbReference>
<evidence type="ECO:0000256" key="5">
    <source>
        <dbReference type="SAM" id="MobiDB-lite"/>
    </source>
</evidence>
<dbReference type="SUPFAM" id="SSF141488">
    <property type="entry name" value="YdhA-like"/>
    <property type="match status" value="1"/>
</dbReference>
<accession>A0A919KK90</accession>
<organism evidence="7 8">
    <name type="scientific">Xanthomonas boreopolis</name>
    <dbReference type="NCBI Taxonomy" id="86183"/>
    <lineage>
        <taxon>Bacteria</taxon>
        <taxon>Pseudomonadati</taxon>
        <taxon>Pseudomonadota</taxon>
        <taxon>Gammaproteobacteria</taxon>
        <taxon>Lysobacterales</taxon>
        <taxon>Lysobacteraceae</taxon>
        <taxon>Xanthomonas</taxon>
    </lineage>
</organism>
<name>A0A919KK90_9XANT</name>
<comment type="caution">
    <text evidence="7">The sequence shown here is derived from an EMBL/GenBank/DDBJ whole genome shotgun (WGS) entry which is preliminary data.</text>
</comment>